<protein>
    <submittedName>
        <fullName evidence="2">Uncharacterized protein</fullName>
    </submittedName>
</protein>
<dbReference type="AlphaFoldDB" id="B9JHH7"/>
<gene>
    <name evidence="2" type="ordered locus">Arad_7993</name>
</gene>
<dbReference type="KEGG" id="ara:Arad_7993"/>
<evidence type="ECO:0000313" key="2">
    <source>
        <dbReference type="EMBL" id="ACM29370.1"/>
    </source>
</evidence>
<reference evidence="2 3" key="1">
    <citation type="journal article" date="2009" name="J. Bacteriol.">
        <title>Genome sequences of three Agrobacterium biovars help elucidate the evolution of multichromosome genomes in bacteria.</title>
        <authorList>
            <person name="Slater S.C."/>
            <person name="Goldman B.S."/>
            <person name="Goodner B."/>
            <person name="Setubal J.C."/>
            <person name="Farrand S.K."/>
            <person name="Nester E.W."/>
            <person name="Burr T.J."/>
            <person name="Banta L."/>
            <person name="Dickerman A.W."/>
            <person name="Paulsen I."/>
            <person name="Otten L."/>
            <person name="Suen G."/>
            <person name="Welch R."/>
            <person name="Almeida N.F."/>
            <person name="Arnold F."/>
            <person name="Burton O.T."/>
            <person name="Du Z."/>
            <person name="Ewing A."/>
            <person name="Godsy E."/>
            <person name="Heisel S."/>
            <person name="Houmiel K.L."/>
            <person name="Jhaveri J."/>
            <person name="Lu J."/>
            <person name="Miller N.M."/>
            <person name="Norton S."/>
            <person name="Chen Q."/>
            <person name="Phoolcharoen W."/>
            <person name="Ohlin V."/>
            <person name="Ondrusek D."/>
            <person name="Pride N."/>
            <person name="Stricklin S.L."/>
            <person name="Sun J."/>
            <person name="Wheeler C."/>
            <person name="Wilson L."/>
            <person name="Zhu H."/>
            <person name="Wood D.W."/>
        </authorList>
    </citation>
    <scope>NUCLEOTIDE SEQUENCE [LARGE SCALE GENOMIC DNA]</scope>
    <source>
        <strain evidence="3">K84 / ATCC BAA-868</strain>
    </source>
</reference>
<dbReference type="EMBL" id="CP000629">
    <property type="protein sequence ID" value="ACM29370.1"/>
    <property type="molecule type" value="Genomic_DNA"/>
</dbReference>
<dbReference type="STRING" id="311403.Arad_7993"/>
<evidence type="ECO:0000256" key="1">
    <source>
        <dbReference type="SAM" id="MobiDB-lite"/>
    </source>
</evidence>
<sequence>MRQTLQKECEERLLLVWRTIEAKVPATVSREQLDQALAHYVYGLTRPLYADRPAEQLGAIVDLMVKTLPTARVDHAIHSKETYDERFSGICESLVRLGERDALTVLHSNWFSSFSSEQGPVHDAPGGAGEREGISTWRRPL</sequence>
<dbReference type="Proteomes" id="UP000001600">
    <property type="component" value="Chromosome 2"/>
</dbReference>
<evidence type="ECO:0000313" key="3">
    <source>
        <dbReference type="Proteomes" id="UP000001600"/>
    </source>
</evidence>
<name>B9JHH7_RHIR8</name>
<proteinExistence type="predicted"/>
<dbReference type="HOGENOM" id="CLU_1821295_0_0_5"/>
<feature type="region of interest" description="Disordered" evidence="1">
    <location>
        <begin position="116"/>
        <end position="141"/>
    </location>
</feature>
<organism evidence="2 3">
    <name type="scientific">Rhizobium rhizogenes (strain K84 / ATCC BAA-868)</name>
    <name type="common">Agrobacterium radiobacter</name>
    <dbReference type="NCBI Taxonomy" id="311403"/>
    <lineage>
        <taxon>Bacteria</taxon>
        <taxon>Pseudomonadati</taxon>
        <taxon>Pseudomonadota</taxon>
        <taxon>Alphaproteobacteria</taxon>
        <taxon>Hyphomicrobiales</taxon>
        <taxon>Rhizobiaceae</taxon>
        <taxon>Rhizobium/Agrobacterium group</taxon>
        <taxon>Rhizobium</taxon>
    </lineage>
</organism>
<accession>B9JHH7</accession>